<feature type="region of interest" description="Disordered" evidence="1">
    <location>
        <begin position="56"/>
        <end position="76"/>
    </location>
</feature>
<dbReference type="WBParaSite" id="TTAC_0001092701-mRNA-1">
    <property type="protein sequence ID" value="TTAC_0001092701-mRNA-1"/>
    <property type="gene ID" value="TTAC_0001092701"/>
</dbReference>
<dbReference type="STRING" id="6205.A0A0R3XBK0"/>
<evidence type="ECO:0000256" key="1">
    <source>
        <dbReference type="SAM" id="MobiDB-lite"/>
    </source>
</evidence>
<accession>A0A0R3XBK0</accession>
<proteinExistence type="predicted"/>
<feature type="compositionally biased region" description="Basic and acidic residues" evidence="1">
    <location>
        <begin position="20"/>
        <end position="32"/>
    </location>
</feature>
<feature type="region of interest" description="Disordered" evidence="1">
    <location>
        <begin position="1"/>
        <end position="40"/>
    </location>
</feature>
<sequence>LQQLPQLNSTGSLIPEGGDEAAKSSGERRSKDAPFPTLRQTSFPCSFSRLSQMPPVPLSSFHSPPRPGNGDGGLRLSPLAVPCPPVGRLLEFSSLSERLWGDVRESERLLATAVAAAALDRRPGSLANLLCQSLAAGHQKSSNFPQTRKWSHLVGQLMIFKIENIGFSYRIMDLI</sequence>
<name>A0A0R3XBK0_HYDTA</name>
<dbReference type="AlphaFoldDB" id="A0A0R3XBK0"/>
<feature type="compositionally biased region" description="Polar residues" evidence="1">
    <location>
        <begin position="1"/>
        <end position="12"/>
    </location>
</feature>
<organism evidence="2">
    <name type="scientific">Hydatigena taeniaeformis</name>
    <name type="common">Feline tapeworm</name>
    <name type="synonym">Taenia taeniaeformis</name>
    <dbReference type="NCBI Taxonomy" id="6205"/>
    <lineage>
        <taxon>Eukaryota</taxon>
        <taxon>Metazoa</taxon>
        <taxon>Spiralia</taxon>
        <taxon>Lophotrochozoa</taxon>
        <taxon>Platyhelminthes</taxon>
        <taxon>Cestoda</taxon>
        <taxon>Eucestoda</taxon>
        <taxon>Cyclophyllidea</taxon>
        <taxon>Taeniidae</taxon>
        <taxon>Hydatigera</taxon>
    </lineage>
</organism>
<protein>
    <submittedName>
        <fullName evidence="2">Uncharacterized protein</fullName>
    </submittedName>
</protein>
<evidence type="ECO:0000313" key="2">
    <source>
        <dbReference type="WBParaSite" id="TTAC_0001092701-mRNA-1"/>
    </source>
</evidence>
<reference evidence="2" key="1">
    <citation type="submission" date="2017-02" db="UniProtKB">
        <authorList>
            <consortium name="WormBaseParasite"/>
        </authorList>
    </citation>
    <scope>IDENTIFICATION</scope>
</reference>